<evidence type="ECO:0000313" key="3">
    <source>
        <dbReference type="Proteomes" id="UP001605036"/>
    </source>
</evidence>
<reference evidence="2 3" key="1">
    <citation type="submission" date="2024-09" db="EMBL/GenBank/DDBJ databases">
        <title>Chromosome-scale assembly of Riccia fluitans.</title>
        <authorList>
            <person name="Paukszto L."/>
            <person name="Sawicki J."/>
            <person name="Karawczyk K."/>
            <person name="Piernik-Szablinska J."/>
            <person name="Szczecinska M."/>
            <person name="Mazdziarz M."/>
        </authorList>
    </citation>
    <scope>NUCLEOTIDE SEQUENCE [LARGE SCALE GENOMIC DNA]</scope>
    <source>
        <strain evidence="2">Rf_01</strain>
        <tissue evidence="2">Aerial parts of the thallus</tissue>
    </source>
</reference>
<feature type="transmembrane region" description="Helical" evidence="1">
    <location>
        <begin position="33"/>
        <end position="56"/>
    </location>
</feature>
<dbReference type="AlphaFoldDB" id="A0ABD1XLP5"/>
<proteinExistence type="predicted"/>
<organism evidence="2 3">
    <name type="scientific">Riccia fluitans</name>
    <dbReference type="NCBI Taxonomy" id="41844"/>
    <lineage>
        <taxon>Eukaryota</taxon>
        <taxon>Viridiplantae</taxon>
        <taxon>Streptophyta</taxon>
        <taxon>Embryophyta</taxon>
        <taxon>Marchantiophyta</taxon>
        <taxon>Marchantiopsida</taxon>
        <taxon>Marchantiidae</taxon>
        <taxon>Marchantiales</taxon>
        <taxon>Ricciaceae</taxon>
        <taxon>Riccia</taxon>
    </lineage>
</organism>
<evidence type="ECO:0000313" key="2">
    <source>
        <dbReference type="EMBL" id="KAL2609704.1"/>
    </source>
</evidence>
<gene>
    <name evidence="2" type="ORF">R1flu_028277</name>
</gene>
<dbReference type="Proteomes" id="UP001605036">
    <property type="component" value="Unassembled WGS sequence"/>
</dbReference>
<dbReference type="EMBL" id="JBHFFA010000008">
    <property type="protein sequence ID" value="KAL2609704.1"/>
    <property type="molecule type" value="Genomic_DNA"/>
</dbReference>
<sequence length="198" mass="22317">MPVAAALVPSTLWRFFARDIVELWWMLFWAMRVFQLIAASVLSFTIPQWILLWLLISRARSLHRFLLVSVTSSTCRSLSFLCAGILARAIVDVSLLVKVLPFAYRFVVPSRQSCGSSKQRQTDEMAIIRGFLLTHLKIHTVDKRSPIDDGIGIPTKTSAPPYTGCGIRFFPPLCCSWFAVFGGDVGRYFLALPCLHHL</sequence>
<keyword evidence="1" id="KW-0812">Transmembrane</keyword>
<keyword evidence="3" id="KW-1185">Reference proteome</keyword>
<protein>
    <submittedName>
        <fullName evidence="2">Uncharacterized protein</fullName>
    </submittedName>
</protein>
<evidence type="ECO:0000256" key="1">
    <source>
        <dbReference type="SAM" id="Phobius"/>
    </source>
</evidence>
<keyword evidence="1" id="KW-1133">Transmembrane helix</keyword>
<keyword evidence="1" id="KW-0472">Membrane</keyword>
<name>A0ABD1XLP5_9MARC</name>
<comment type="caution">
    <text evidence="2">The sequence shown here is derived from an EMBL/GenBank/DDBJ whole genome shotgun (WGS) entry which is preliminary data.</text>
</comment>
<accession>A0ABD1XLP5</accession>